<evidence type="ECO:0000256" key="8">
    <source>
        <dbReference type="RuleBase" id="RU004478"/>
    </source>
</evidence>
<dbReference type="InterPro" id="IPR000740">
    <property type="entry name" value="GrpE"/>
</dbReference>
<dbReference type="CDD" id="cd00446">
    <property type="entry name" value="GrpE"/>
    <property type="match status" value="1"/>
</dbReference>
<organism evidence="10">
    <name type="scientific">Cacopsylla melanoneura</name>
    <dbReference type="NCBI Taxonomy" id="428564"/>
    <lineage>
        <taxon>Eukaryota</taxon>
        <taxon>Metazoa</taxon>
        <taxon>Ecdysozoa</taxon>
        <taxon>Arthropoda</taxon>
        <taxon>Hexapoda</taxon>
        <taxon>Insecta</taxon>
        <taxon>Pterygota</taxon>
        <taxon>Neoptera</taxon>
        <taxon>Paraneoptera</taxon>
        <taxon>Hemiptera</taxon>
        <taxon>Sternorrhyncha</taxon>
        <taxon>Psylloidea</taxon>
        <taxon>Psyllidae</taxon>
        <taxon>Psyllinae</taxon>
        <taxon>Cacopsylla</taxon>
    </lineage>
</organism>
<dbReference type="GO" id="GO:0051087">
    <property type="term" value="F:protein-folding chaperone binding"/>
    <property type="evidence" value="ECO:0007669"/>
    <property type="project" value="InterPro"/>
</dbReference>
<protein>
    <recommendedName>
        <fullName evidence="7">GrpE protein homolog</fullName>
    </recommendedName>
</protein>
<dbReference type="SUPFAM" id="SSF51064">
    <property type="entry name" value="Head domain of nucleotide exchange factor GrpE"/>
    <property type="match status" value="1"/>
</dbReference>
<dbReference type="PRINTS" id="PR00773">
    <property type="entry name" value="GRPEPROTEIN"/>
</dbReference>
<evidence type="ECO:0000313" key="10">
    <source>
        <dbReference type="EMBL" id="CAG6678352.1"/>
    </source>
</evidence>
<dbReference type="PANTHER" id="PTHR21237:SF23">
    <property type="entry name" value="GRPE PROTEIN HOMOLOG, MITOCHONDRIAL"/>
    <property type="match status" value="1"/>
</dbReference>
<name>A0A8D8T2R7_9HEMI</name>
<evidence type="ECO:0000256" key="2">
    <source>
        <dbReference type="ARBA" id="ARBA00009054"/>
    </source>
</evidence>
<evidence type="ECO:0000256" key="6">
    <source>
        <dbReference type="ARBA" id="ARBA00045572"/>
    </source>
</evidence>
<dbReference type="InterPro" id="IPR009012">
    <property type="entry name" value="GrpE_head"/>
</dbReference>
<evidence type="ECO:0000256" key="1">
    <source>
        <dbReference type="ARBA" id="ARBA00004305"/>
    </source>
</evidence>
<dbReference type="EMBL" id="HBUF01245713">
    <property type="protein sequence ID" value="CAG6678346.1"/>
    <property type="molecule type" value="Transcribed_RNA"/>
</dbReference>
<keyword evidence="4 7" id="KW-0496">Mitochondrion</keyword>
<dbReference type="Pfam" id="PF01025">
    <property type="entry name" value="GrpE"/>
    <property type="match status" value="1"/>
</dbReference>
<dbReference type="InterPro" id="IPR013805">
    <property type="entry name" value="GrpE_CC"/>
</dbReference>
<feature type="compositionally biased region" description="Basic and acidic residues" evidence="9">
    <location>
        <begin position="41"/>
        <end position="53"/>
    </location>
</feature>
<keyword evidence="5 7" id="KW-0143">Chaperone</keyword>
<dbReference type="EMBL" id="HBUF01245715">
    <property type="protein sequence ID" value="CAG6678352.1"/>
    <property type="molecule type" value="Transcribed_RNA"/>
</dbReference>
<dbReference type="PANTHER" id="PTHR21237">
    <property type="entry name" value="GRPE PROTEIN"/>
    <property type="match status" value="1"/>
</dbReference>
<evidence type="ECO:0000256" key="5">
    <source>
        <dbReference type="ARBA" id="ARBA00023186"/>
    </source>
</evidence>
<evidence type="ECO:0000256" key="3">
    <source>
        <dbReference type="ARBA" id="ARBA00022946"/>
    </source>
</evidence>
<sequence>MSRIPTCARIGKALFNRSVYLNRSLPLRVPQTQVKYLWSKAENKKDDSEKKDASGSTSSEENKSNNSEVNAEIEDLNKQIEALTEKNNDLLDKYKRALADGENARQRFNKQLEESKLYGIQSFCKDLLDIADTLSLANDSVPKEEIKESNPHLKSLYEGLIMTDSNLKKVFKRHGLETINPLGEKFDPNFHEALFEQAVEGKEPNTVVVVSKIGYKLYNRVIRPALVGISKS</sequence>
<dbReference type="EMBL" id="HBUF01340745">
    <property type="protein sequence ID" value="CAG6702956.1"/>
    <property type="molecule type" value="Transcribed_RNA"/>
</dbReference>
<dbReference type="PROSITE" id="PS01071">
    <property type="entry name" value="GRPE"/>
    <property type="match status" value="1"/>
</dbReference>
<dbReference type="EMBL" id="HBUF01571976">
    <property type="protein sequence ID" value="CAG6766970.1"/>
    <property type="molecule type" value="Transcribed_RNA"/>
</dbReference>
<dbReference type="GO" id="GO:0042803">
    <property type="term" value="F:protein homodimerization activity"/>
    <property type="evidence" value="ECO:0007669"/>
    <property type="project" value="InterPro"/>
</dbReference>
<dbReference type="GO" id="GO:0000774">
    <property type="term" value="F:adenyl-nucleotide exchange factor activity"/>
    <property type="evidence" value="ECO:0007669"/>
    <property type="project" value="InterPro"/>
</dbReference>
<dbReference type="GO" id="GO:0006457">
    <property type="term" value="P:protein folding"/>
    <property type="evidence" value="ECO:0007669"/>
    <property type="project" value="InterPro"/>
</dbReference>
<dbReference type="Gene3D" id="3.90.20.20">
    <property type="match status" value="1"/>
</dbReference>
<dbReference type="EMBL" id="HBUF01571970">
    <property type="protein sequence ID" value="CAG6766958.1"/>
    <property type="molecule type" value="Transcribed_RNA"/>
</dbReference>
<evidence type="ECO:0000256" key="9">
    <source>
        <dbReference type="SAM" id="MobiDB-lite"/>
    </source>
</evidence>
<dbReference type="EMBL" id="HBUF01571971">
    <property type="protein sequence ID" value="CAG6766960.1"/>
    <property type="molecule type" value="Transcribed_RNA"/>
</dbReference>
<dbReference type="EMBL" id="HBUF01245714">
    <property type="protein sequence ID" value="CAG6678350.1"/>
    <property type="molecule type" value="Transcribed_RNA"/>
</dbReference>
<dbReference type="EMBL" id="HBUF01571977">
    <property type="protein sequence ID" value="CAG6766972.1"/>
    <property type="molecule type" value="Transcribed_RNA"/>
</dbReference>
<dbReference type="EMBL" id="HBUF01571975">
    <property type="protein sequence ID" value="CAG6766968.1"/>
    <property type="molecule type" value="Transcribed_RNA"/>
</dbReference>
<feature type="region of interest" description="Disordered" evidence="9">
    <location>
        <begin position="41"/>
        <end position="71"/>
    </location>
</feature>
<comment type="similarity">
    <text evidence="2 8">Belongs to the GrpE family.</text>
</comment>
<dbReference type="EMBL" id="HBUF01571972">
    <property type="protein sequence ID" value="CAG6766962.1"/>
    <property type="molecule type" value="Transcribed_RNA"/>
</dbReference>
<dbReference type="EMBL" id="HBUF01571973">
    <property type="protein sequence ID" value="CAG6766964.1"/>
    <property type="molecule type" value="Transcribed_RNA"/>
</dbReference>
<dbReference type="GO" id="GO:0001405">
    <property type="term" value="C:PAM complex, Tim23 associated import motor"/>
    <property type="evidence" value="ECO:0007669"/>
    <property type="project" value="TreeGrafter"/>
</dbReference>
<comment type="subcellular location">
    <subcellularLocation>
        <location evidence="1 7">Mitochondrion matrix</location>
    </subcellularLocation>
</comment>
<dbReference type="EMBL" id="HBUF01340744">
    <property type="protein sequence ID" value="CAG6702954.1"/>
    <property type="molecule type" value="Transcribed_RNA"/>
</dbReference>
<dbReference type="FunFam" id="2.30.22.10:FF:000002">
    <property type="entry name" value="GrpE protein homolog"/>
    <property type="match status" value="1"/>
</dbReference>
<dbReference type="AlphaFoldDB" id="A0A8D8T2R7"/>
<accession>A0A8D8T2R7</accession>
<dbReference type="HAMAP" id="MF_01151">
    <property type="entry name" value="GrpE"/>
    <property type="match status" value="1"/>
</dbReference>
<dbReference type="SUPFAM" id="SSF58014">
    <property type="entry name" value="Coiled-coil domain of nucleotide exchange factor GrpE"/>
    <property type="match status" value="1"/>
</dbReference>
<dbReference type="GO" id="GO:0051082">
    <property type="term" value="F:unfolded protein binding"/>
    <property type="evidence" value="ECO:0007669"/>
    <property type="project" value="TreeGrafter"/>
</dbReference>
<evidence type="ECO:0000256" key="7">
    <source>
        <dbReference type="RuleBase" id="RU000640"/>
    </source>
</evidence>
<dbReference type="EMBL" id="HBUF01571974">
    <property type="protein sequence ID" value="CAG6766966.1"/>
    <property type="molecule type" value="Transcribed_RNA"/>
</dbReference>
<keyword evidence="3" id="KW-0809">Transit peptide</keyword>
<dbReference type="Gene3D" id="2.30.22.10">
    <property type="entry name" value="Head domain of nucleotide exchange factor GrpE"/>
    <property type="match status" value="1"/>
</dbReference>
<evidence type="ECO:0000256" key="4">
    <source>
        <dbReference type="ARBA" id="ARBA00023128"/>
    </source>
</evidence>
<dbReference type="FunFam" id="3.90.20.20:FF:000003">
    <property type="entry name" value="GrpE protein homolog"/>
    <property type="match status" value="1"/>
</dbReference>
<dbReference type="GO" id="GO:0030150">
    <property type="term" value="P:protein import into mitochondrial matrix"/>
    <property type="evidence" value="ECO:0007669"/>
    <property type="project" value="TreeGrafter"/>
</dbReference>
<proteinExistence type="inferred from homology"/>
<reference evidence="10" key="1">
    <citation type="submission" date="2021-05" db="EMBL/GenBank/DDBJ databases">
        <authorList>
            <person name="Alioto T."/>
            <person name="Alioto T."/>
            <person name="Gomez Garrido J."/>
        </authorList>
    </citation>
    <scope>NUCLEOTIDE SEQUENCE</scope>
</reference>
<dbReference type="EMBL" id="HBUF01340743">
    <property type="protein sequence ID" value="CAG6702952.1"/>
    <property type="molecule type" value="Transcribed_RNA"/>
</dbReference>
<feature type="compositionally biased region" description="Low complexity" evidence="9">
    <location>
        <begin position="54"/>
        <end position="70"/>
    </location>
</feature>
<comment type="function">
    <text evidence="6">Essential component of the PAM complex, a complex required for the translocation of transit peptide-containing proteins from the inner membrane into the mitochondrial matrix in an ATP-dependent manner. Seems to control the nucleotide-dependent binding of mitochondrial HSP70 to substrate proteins.</text>
</comment>